<evidence type="ECO:0000259" key="3">
    <source>
        <dbReference type="Pfam" id="PF08666"/>
    </source>
</evidence>
<dbReference type="HOGENOM" id="CLU_078491_3_0_11"/>
<dbReference type="InterPro" id="IPR013974">
    <property type="entry name" value="SAF"/>
</dbReference>
<keyword evidence="5" id="KW-1185">Reference proteome</keyword>
<keyword evidence="2" id="KW-0472">Membrane</keyword>
<feature type="compositionally biased region" description="Basic residues" evidence="1">
    <location>
        <begin position="9"/>
        <end position="21"/>
    </location>
</feature>
<dbReference type="Pfam" id="PF08666">
    <property type="entry name" value="SAF"/>
    <property type="match status" value="1"/>
</dbReference>
<organism evidence="4 5">
    <name type="scientific">Microlunatus phosphovorus (strain ATCC 700054 / DSM 10555 / JCM 9379 / NBRC 101784 / NCIMB 13414 / VKM Ac-1990 / NM-1)</name>
    <dbReference type="NCBI Taxonomy" id="1032480"/>
    <lineage>
        <taxon>Bacteria</taxon>
        <taxon>Bacillati</taxon>
        <taxon>Actinomycetota</taxon>
        <taxon>Actinomycetes</taxon>
        <taxon>Propionibacteriales</taxon>
        <taxon>Propionibacteriaceae</taxon>
        <taxon>Microlunatus</taxon>
    </lineage>
</organism>
<keyword evidence="2" id="KW-1133">Transmembrane helix</keyword>
<sequence length="235" mass="24466">MTIDSPPRPARRLALPRRRPTAPKQQRPVTPEPPRPPVRRNPRWIALGVVAVCLGGLLSYVIYAKVATERTVVALAATVYRGELVEAADLTTVTLSGDPSVPTVAADQAPELIGQRAAYDLVEGSLLAPAAVTAATIPAPERAVVAIRLSGGRAPADFLVPGSPIRLVALPPADAQPGQKDPQAGKTFVARTVSSVPGPDAGSLFVDVDVPAAQAAVIATLSAQERLTIVRDAVR</sequence>
<evidence type="ECO:0000313" key="4">
    <source>
        <dbReference type="EMBL" id="BAK38163.1"/>
    </source>
</evidence>
<dbReference type="AlphaFoldDB" id="F5XHF5"/>
<feature type="domain" description="SAF" evidence="3">
    <location>
        <begin position="70"/>
        <end position="130"/>
    </location>
</feature>
<dbReference type="KEGG" id="mph:MLP_51490"/>
<evidence type="ECO:0000256" key="1">
    <source>
        <dbReference type="SAM" id="MobiDB-lite"/>
    </source>
</evidence>
<dbReference type="STRING" id="1032480.MLP_51490"/>
<feature type="region of interest" description="Disordered" evidence="1">
    <location>
        <begin position="1"/>
        <end position="40"/>
    </location>
</feature>
<evidence type="ECO:0000256" key="2">
    <source>
        <dbReference type="SAM" id="Phobius"/>
    </source>
</evidence>
<reference evidence="4 5" key="1">
    <citation type="submission" date="2011-05" db="EMBL/GenBank/DDBJ databases">
        <title>Whole genome sequence of Microlunatus phosphovorus NM-1.</title>
        <authorList>
            <person name="Hosoyama A."/>
            <person name="Sasaki K."/>
            <person name="Harada T."/>
            <person name="Igarashi R."/>
            <person name="Kawakoshi A."/>
            <person name="Sasagawa M."/>
            <person name="Fukada J."/>
            <person name="Nakamura S."/>
            <person name="Katano Y."/>
            <person name="Hanada S."/>
            <person name="Kamagata Y."/>
            <person name="Nakamura N."/>
            <person name="Yamazaki S."/>
            <person name="Fujita N."/>
        </authorList>
    </citation>
    <scope>NUCLEOTIDE SEQUENCE [LARGE SCALE GENOMIC DNA]</scope>
    <source>
        <strain evidence="5">ATCC 700054 / DSM 10555 / JCM 9379 / NBRC 101784 / NCIMB 13414 / VKM Ac-1990 / NM-1</strain>
    </source>
</reference>
<dbReference type="Proteomes" id="UP000007947">
    <property type="component" value="Chromosome"/>
</dbReference>
<dbReference type="CDD" id="cd11614">
    <property type="entry name" value="SAF_CpaB_FlgA_like"/>
    <property type="match status" value="1"/>
</dbReference>
<dbReference type="eggNOG" id="COG1261">
    <property type="taxonomic scope" value="Bacteria"/>
</dbReference>
<evidence type="ECO:0000313" key="5">
    <source>
        <dbReference type="Proteomes" id="UP000007947"/>
    </source>
</evidence>
<dbReference type="EMBL" id="AP012204">
    <property type="protein sequence ID" value="BAK38163.1"/>
    <property type="molecule type" value="Genomic_DNA"/>
</dbReference>
<name>F5XHF5_MICPN</name>
<proteinExistence type="predicted"/>
<gene>
    <name evidence="4" type="ordered locus">MLP_51490</name>
</gene>
<accession>F5XHF5</accession>
<protein>
    <recommendedName>
        <fullName evidence="3">SAF domain-containing protein</fullName>
    </recommendedName>
</protein>
<feature type="transmembrane region" description="Helical" evidence="2">
    <location>
        <begin position="44"/>
        <end position="63"/>
    </location>
</feature>
<keyword evidence="2" id="KW-0812">Transmembrane</keyword>